<dbReference type="EMBL" id="LN899821">
    <property type="protein sequence ID" value="CUV20554.1"/>
    <property type="molecule type" value="Genomic_DNA"/>
</dbReference>
<evidence type="ECO:0000313" key="1">
    <source>
        <dbReference type="EMBL" id="CUV20554.1"/>
    </source>
</evidence>
<dbReference type="AlphaFoldDB" id="A0A0S4UED9"/>
<accession>A0A0S4UED9</accession>
<sequence length="161" mass="17260">MKGVRFEEILAVLGSRVRELTPSGTCAIPMGYEIKDGGGTCTFVGDHGPGAYGPIGYADDDLRRVLAPAKAVIVASREPDPTSALVLETLLVAHVEPCTVIIRTEPEHHAAWARWTRWLSGRGPVMHISGAGVDLTDDRVPVLQMTGLPLAFKRAITGRAH</sequence>
<protein>
    <submittedName>
        <fullName evidence="1">Uncharacterized protein</fullName>
    </submittedName>
</protein>
<proteinExistence type="predicted"/>
<reference evidence="1" key="1">
    <citation type="submission" date="2015-10" db="EMBL/GenBank/DDBJ databases">
        <authorList>
            <person name="Gilbert D.G."/>
        </authorList>
    </citation>
    <scope>NUCLEOTIDE SEQUENCE</scope>
    <source>
        <strain evidence="1">Phyl III-seqv23</strain>
    </source>
</reference>
<name>A0A0S4UED9_RALSL</name>
<organism evidence="1">
    <name type="scientific">Ralstonia solanacearum</name>
    <name type="common">Pseudomonas solanacearum</name>
    <dbReference type="NCBI Taxonomy" id="305"/>
    <lineage>
        <taxon>Bacteria</taxon>
        <taxon>Pseudomonadati</taxon>
        <taxon>Pseudomonadota</taxon>
        <taxon>Betaproteobacteria</taxon>
        <taxon>Burkholderiales</taxon>
        <taxon>Burkholderiaceae</taxon>
        <taxon>Ralstonia</taxon>
        <taxon>Ralstonia solanacearum species complex</taxon>
    </lineage>
</organism>
<gene>
    <name evidence="1" type="ORF">PSS4_v1_1560075</name>
</gene>